<dbReference type="AlphaFoldDB" id="A0A2U8FC34"/>
<reference evidence="1 2" key="1">
    <citation type="submission" date="2017-06" db="EMBL/GenBank/DDBJ databases">
        <title>Complete genome of Helicobacter apodemus.</title>
        <authorList>
            <person name="Cho S."/>
        </authorList>
    </citation>
    <scope>NUCLEOTIDE SEQUENCE [LARGE SCALE GENOMIC DNA]</scope>
    <source>
        <strain evidence="2">SNUVETPUB-15-01</strain>
    </source>
</reference>
<proteinExistence type="predicted"/>
<dbReference type="OrthoDB" id="9890188at2"/>
<dbReference type="EMBL" id="CP021886">
    <property type="protein sequence ID" value="AWI33724.1"/>
    <property type="molecule type" value="Genomic_DNA"/>
</dbReference>
<accession>A0A2U8FC34</accession>
<sequence>MDTVKITFNADRDFKQMLDDIKRDYGLKSISNIIKDAVKEYKYRLELEQWHNAVKLADNDSKLSSILYEDLETGDLDDELQ</sequence>
<evidence type="ECO:0000313" key="2">
    <source>
        <dbReference type="Proteomes" id="UP000244890"/>
    </source>
</evidence>
<dbReference type="KEGG" id="had:CDV25_02330"/>
<gene>
    <name evidence="1" type="ORF">CDV25_02330</name>
</gene>
<name>A0A2U8FC34_9HELI</name>
<evidence type="ECO:0008006" key="3">
    <source>
        <dbReference type="Google" id="ProtNLM"/>
    </source>
</evidence>
<protein>
    <recommendedName>
        <fullName evidence="3">CopG family transcriptional regulator</fullName>
    </recommendedName>
</protein>
<evidence type="ECO:0000313" key="1">
    <source>
        <dbReference type="EMBL" id="AWI33724.1"/>
    </source>
</evidence>
<dbReference type="Proteomes" id="UP000244890">
    <property type="component" value="Chromosome"/>
</dbReference>
<dbReference type="RefSeq" id="WP_108910608.1">
    <property type="nucleotide sequence ID" value="NZ_CP021886.1"/>
</dbReference>
<organism evidence="1 2">
    <name type="scientific">Helicobacter apodemus</name>
    <dbReference type="NCBI Taxonomy" id="135569"/>
    <lineage>
        <taxon>Bacteria</taxon>
        <taxon>Pseudomonadati</taxon>
        <taxon>Campylobacterota</taxon>
        <taxon>Epsilonproteobacteria</taxon>
        <taxon>Campylobacterales</taxon>
        <taxon>Helicobacteraceae</taxon>
        <taxon>Helicobacter</taxon>
    </lineage>
</organism>